<dbReference type="Proteomes" id="UP000484255">
    <property type="component" value="Unassembled WGS sequence"/>
</dbReference>
<gene>
    <name evidence="1" type="ORF">G3A44_07245</name>
</gene>
<evidence type="ECO:0000313" key="2">
    <source>
        <dbReference type="Proteomes" id="UP000484255"/>
    </source>
</evidence>
<keyword evidence="2" id="KW-1185">Reference proteome</keyword>
<protein>
    <submittedName>
        <fullName evidence="1">Uncharacterized protein</fullName>
    </submittedName>
</protein>
<dbReference type="EMBL" id="JAAGOH010000006">
    <property type="protein sequence ID" value="NDY90989.1"/>
    <property type="molecule type" value="Genomic_DNA"/>
</dbReference>
<evidence type="ECO:0000313" key="1">
    <source>
        <dbReference type="EMBL" id="NDY90989.1"/>
    </source>
</evidence>
<dbReference type="InterPro" id="IPR018486">
    <property type="entry name" value="Hemopexin_CS"/>
</dbReference>
<proteinExistence type="predicted"/>
<dbReference type="AlphaFoldDB" id="A0A7C9PGD8"/>
<organism evidence="1 2">
    <name type="scientific">Ideonella livida</name>
    <dbReference type="NCBI Taxonomy" id="2707176"/>
    <lineage>
        <taxon>Bacteria</taxon>
        <taxon>Pseudomonadati</taxon>
        <taxon>Pseudomonadota</taxon>
        <taxon>Betaproteobacteria</taxon>
        <taxon>Burkholderiales</taxon>
        <taxon>Sphaerotilaceae</taxon>
        <taxon>Ideonella</taxon>
    </lineage>
</organism>
<accession>A0A7C9PGD8</accession>
<dbReference type="PROSITE" id="PS00024">
    <property type="entry name" value="HEMOPEXIN"/>
    <property type="match status" value="1"/>
</dbReference>
<comment type="caution">
    <text evidence="1">The sequence shown here is derived from an EMBL/GenBank/DDBJ whole genome shotgun (WGS) entry which is preliminary data.</text>
</comment>
<name>A0A7C9PGD8_9BURK</name>
<reference evidence="1 2" key="1">
    <citation type="submission" date="2020-02" db="EMBL/GenBank/DDBJ databases">
        <title>Ideonella bacterium strain TBM-1.</title>
        <authorList>
            <person name="Chen W.-M."/>
        </authorList>
    </citation>
    <scope>NUCLEOTIDE SEQUENCE [LARGE SCALE GENOMIC DNA]</scope>
    <source>
        <strain evidence="1 2">TBM-1</strain>
    </source>
</reference>
<sequence>MSIDIGETVERLGRSLEALQAGEITPDVVCARFRLASLQWPDLPPRYDAVLERLLQPLDTAAMLGEESCSFSRTEVVQALRQWLEHAAALNRHHV</sequence>
<dbReference type="RefSeq" id="WP_163456842.1">
    <property type="nucleotide sequence ID" value="NZ_JAAGOH010000006.1"/>
</dbReference>